<evidence type="ECO:0000313" key="8">
    <source>
        <dbReference type="EMBL" id="OCF37902.1"/>
    </source>
</evidence>
<dbReference type="Proteomes" id="UP000092666">
    <property type="component" value="Unassembled WGS sequence"/>
</dbReference>
<dbReference type="CDD" id="cd02340">
    <property type="entry name" value="ZZ_NBR1_like"/>
    <property type="match status" value="3"/>
</dbReference>
<sequence>MFVVKATLKDETRRLTFDGSSLGGHKFPPYGEIQHKLRSVFNLPSTAHTYWVNVLLFPDDAKDSRIMFKKHVCDASEYQSAQAPFLHNALPAPALVLTVLLASDPRLNGIHGYHRANTLLSSAGDLAIHISSVEEELAKSVSLLTALEEKLASCTNEDDAIGVAFWADRVNDKKQNVKALETELLSCQQEFSNMNQQLDGHAFPEAYPPQTLRDYAESEDREEVVRAQQTEDELAAWRAGNDFENESRLFPPLDHLIPPHVPRHPRRHGRGGPFRPHPHPFFAHPPQWAHLPPPPPPPPPHGAQHQPHQHAQAAFAGFGPHQHEHPDMARGDRGIRNLFDRVSDVLNPPTPANLVPAQEIKTMLDSFLVNLTNQLAQTFDGASRVATAETPAPAVATEPERPIPGAFVQTEQSTQSDAQMQTQPLQEEVRKVSNSRSSQLGKGGFRHRRIWCDGCEEGIRGVRYKCEQCPDYDLCGSCLPLLNTSDLHPASHTFKAMLHRELEERIKVTPEGTAAEDVRHPATCDLCSLAITGVRWKCLNCPDWDSCSSCATSLDATHPGHSFVRLHKATDYVTNAALEAKADVSHPNVICDGCNGSIHGARYKCMHPSCPDYDLCEACEAAPFAVHPDDHPMLKMKVPLKLNFSSTFASSDASDSATSTGEHRHHGRRGHGHHNRRAHGDAFGPRRGCHWRQHESPNRGGSRFYKREHVTEAATPPTESQSVKQEEHLVPGGYIVDKTQKPPAGLSAPLTPDNKVDTDVNSKDITPPLSPQVQAAVALAQACLGGVPSSTVASGSATPKEPVTPLDIFSWVRHVTIPPGCTLPTGAEFTKTWKVKHFASGTEYPFDKVKLVHKSNGGCGDACKAHVEFKRDDVRDGDELEIAVQGLIVPDAPGEEVVEHWRFEDEEGVAYGQPLRLRFMVEELPKSNEDSLNSSAVIMPSSAYLSQSISIRTPERGHSPAPPATTPSEAQEDSLVKSTESLNIRSESGADSATTSTSLLCTAEEGDGEVRGDDDETDSVLSLDSYIDVDGVRTETSTSASISAGTRDLDDEAEEEEDEFEVVEGESDEESTADELSAALRLSLH</sequence>
<dbReference type="SMART" id="SM00291">
    <property type="entry name" value="ZnF_ZZ"/>
    <property type="match status" value="3"/>
</dbReference>
<evidence type="ECO:0000256" key="4">
    <source>
        <dbReference type="PROSITE-ProRule" id="PRU00228"/>
    </source>
</evidence>
<dbReference type="OrthoDB" id="661148at2759"/>
<dbReference type="InterPro" id="IPR000433">
    <property type="entry name" value="Znf_ZZ"/>
</dbReference>
<dbReference type="GO" id="GO:0005080">
    <property type="term" value="F:protein kinase C binding"/>
    <property type="evidence" value="ECO:0007669"/>
    <property type="project" value="TreeGrafter"/>
</dbReference>
<dbReference type="InterPro" id="IPR052260">
    <property type="entry name" value="Autophagy_Rcpt_SigReg"/>
</dbReference>
<dbReference type="FunFam" id="3.30.60.90:FF:000016">
    <property type="entry name" value="Refractory to sigma P"/>
    <property type="match status" value="1"/>
</dbReference>
<dbReference type="Gene3D" id="3.30.60.90">
    <property type="match status" value="3"/>
</dbReference>
<protein>
    <recommendedName>
        <fullName evidence="7">ZZ-type domain-containing protein</fullName>
    </recommendedName>
</protein>
<feature type="domain" description="ZZ-type" evidence="7">
    <location>
        <begin position="519"/>
        <end position="571"/>
    </location>
</feature>
<feature type="domain" description="ZZ-type" evidence="7">
    <location>
        <begin position="447"/>
        <end position="502"/>
    </location>
</feature>
<feature type="region of interest" description="Disordered" evidence="6">
    <location>
        <begin position="1033"/>
        <end position="1085"/>
    </location>
</feature>
<feature type="coiled-coil region" evidence="5">
    <location>
        <begin position="130"/>
        <end position="197"/>
    </location>
</feature>
<evidence type="ECO:0000256" key="3">
    <source>
        <dbReference type="ARBA" id="ARBA00022833"/>
    </source>
</evidence>
<feature type="region of interest" description="Disordered" evidence="6">
    <location>
        <begin position="649"/>
        <end position="726"/>
    </location>
</feature>
<dbReference type="EMBL" id="KI669492">
    <property type="protein sequence ID" value="OCF37902.1"/>
    <property type="molecule type" value="Genomic_DNA"/>
</dbReference>
<evidence type="ECO:0000313" key="9">
    <source>
        <dbReference type="Proteomes" id="UP000092666"/>
    </source>
</evidence>
<feature type="compositionally biased region" description="Polar residues" evidence="6">
    <location>
        <begin position="1034"/>
        <end position="1044"/>
    </location>
</feature>
<name>A0A1B9H3Q1_9TREE</name>
<reference evidence="8 9" key="1">
    <citation type="submission" date="2013-07" db="EMBL/GenBank/DDBJ databases">
        <title>The Genome Sequence of Cryptococcus heveanensis BCC8398.</title>
        <authorList>
            <consortium name="The Broad Institute Genome Sequencing Platform"/>
            <person name="Cuomo C."/>
            <person name="Litvintseva A."/>
            <person name="Chen Y."/>
            <person name="Heitman J."/>
            <person name="Sun S."/>
            <person name="Springer D."/>
            <person name="Dromer F."/>
            <person name="Young S.K."/>
            <person name="Zeng Q."/>
            <person name="Gargeya S."/>
            <person name="Fitzgerald M."/>
            <person name="Abouelleil A."/>
            <person name="Alvarado L."/>
            <person name="Berlin A.M."/>
            <person name="Chapman S.B."/>
            <person name="Dewar J."/>
            <person name="Goldberg J."/>
            <person name="Griggs A."/>
            <person name="Gujja S."/>
            <person name="Hansen M."/>
            <person name="Howarth C."/>
            <person name="Imamovic A."/>
            <person name="Larimer J."/>
            <person name="McCowan C."/>
            <person name="Murphy C."/>
            <person name="Pearson M."/>
            <person name="Priest M."/>
            <person name="Roberts A."/>
            <person name="Saif S."/>
            <person name="Shea T."/>
            <person name="Sykes S."/>
            <person name="Wortman J."/>
            <person name="Nusbaum C."/>
            <person name="Birren B."/>
        </authorList>
    </citation>
    <scope>NUCLEOTIDE SEQUENCE [LARGE SCALE GENOMIC DNA]</scope>
    <source>
        <strain evidence="8 9">BCC8398</strain>
    </source>
</reference>
<dbReference type="GO" id="GO:0035973">
    <property type="term" value="P:aggrephagy"/>
    <property type="evidence" value="ECO:0007669"/>
    <property type="project" value="TreeGrafter"/>
</dbReference>
<dbReference type="Pfam" id="PF00569">
    <property type="entry name" value="ZZ"/>
    <property type="match status" value="3"/>
</dbReference>
<feature type="domain" description="ZZ-type" evidence="7">
    <location>
        <begin position="586"/>
        <end position="641"/>
    </location>
</feature>
<proteinExistence type="predicted"/>
<reference evidence="9" key="2">
    <citation type="submission" date="2013-12" db="EMBL/GenBank/DDBJ databases">
        <title>Evolution of pathogenesis and genome organization in the Tremellales.</title>
        <authorList>
            <person name="Cuomo C."/>
            <person name="Litvintseva A."/>
            <person name="Heitman J."/>
            <person name="Chen Y."/>
            <person name="Sun S."/>
            <person name="Springer D."/>
            <person name="Dromer F."/>
            <person name="Young S."/>
            <person name="Zeng Q."/>
            <person name="Chapman S."/>
            <person name="Gujja S."/>
            <person name="Saif S."/>
            <person name="Birren B."/>
        </authorList>
    </citation>
    <scope>NUCLEOTIDE SEQUENCE [LARGE SCALE GENOMIC DNA]</scope>
    <source>
        <strain evidence="9">BCC8398</strain>
    </source>
</reference>
<dbReference type="GO" id="GO:0044753">
    <property type="term" value="C:amphisome"/>
    <property type="evidence" value="ECO:0007669"/>
    <property type="project" value="TreeGrafter"/>
</dbReference>
<keyword evidence="9" id="KW-1185">Reference proteome</keyword>
<evidence type="ECO:0000259" key="7">
    <source>
        <dbReference type="PROSITE" id="PS50135"/>
    </source>
</evidence>
<dbReference type="GO" id="GO:0070530">
    <property type="term" value="F:K63-linked polyubiquitin modification-dependent protein binding"/>
    <property type="evidence" value="ECO:0007669"/>
    <property type="project" value="TreeGrafter"/>
</dbReference>
<dbReference type="GO" id="GO:0007032">
    <property type="term" value="P:endosome organization"/>
    <property type="evidence" value="ECO:0007669"/>
    <property type="project" value="TreeGrafter"/>
</dbReference>
<evidence type="ECO:0000256" key="1">
    <source>
        <dbReference type="ARBA" id="ARBA00022723"/>
    </source>
</evidence>
<accession>A0A1B9H3Q1</accession>
<feature type="region of interest" description="Disordered" evidence="6">
    <location>
        <begin position="250"/>
        <end position="273"/>
    </location>
</feature>
<feature type="compositionally biased region" description="Low complexity" evidence="6">
    <location>
        <begin position="649"/>
        <end position="660"/>
    </location>
</feature>
<dbReference type="InterPro" id="IPR032350">
    <property type="entry name" value="Nbr1_FW"/>
</dbReference>
<evidence type="ECO:0000256" key="5">
    <source>
        <dbReference type="SAM" id="Coils"/>
    </source>
</evidence>
<dbReference type="InterPro" id="IPR013783">
    <property type="entry name" value="Ig-like_fold"/>
</dbReference>
<dbReference type="GO" id="GO:0016235">
    <property type="term" value="C:aggresome"/>
    <property type="evidence" value="ECO:0007669"/>
    <property type="project" value="TreeGrafter"/>
</dbReference>
<dbReference type="GO" id="GO:0000423">
    <property type="term" value="P:mitophagy"/>
    <property type="evidence" value="ECO:0007669"/>
    <property type="project" value="TreeGrafter"/>
</dbReference>
<feature type="compositionally biased region" description="Basic residues" evidence="6">
    <location>
        <begin position="663"/>
        <end position="677"/>
    </location>
</feature>
<dbReference type="Gene3D" id="2.60.40.10">
    <property type="entry name" value="Immunoglobulins"/>
    <property type="match status" value="1"/>
</dbReference>
<gene>
    <name evidence="8" type="ORF">I316_00126</name>
</gene>
<dbReference type="Pfam" id="PF16158">
    <property type="entry name" value="N_BRCA1_IG"/>
    <property type="match status" value="1"/>
</dbReference>
<dbReference type="PROSITE" id="PS01357">
    <property type="entry name" value="ZF_ZZ_1"/>
    <property type="match status" value="2"/>
</dbReference>
<dbReference type="CDD" id="cd14947">
    <property type="entry name" value="NBR1_like"/>
    <property type="match status" value="1"/>
</dbReference>
<dbReference type="PANTHER" id="PTHR15090">
    <property type="entry name" value="SEQUESTOSOME 1-RELATED"/>
    <property type="match status" value="1"/>
</dbReference>
<feature type="region of interest" description="Disordered" evidence="6">
    <location>
        <begin position="953"/>
        <end position="997"/>
    </location>
</feature>
<dbReference type="InterPro" id="IPR043145">
    <property type="entry name" value="Znf_ZZ_sf"/>
</dbReference>
<keyword evidence="3" id="KW-0862">Zinc</keyword>
<keyword evidence="5" id="KW-0175">Coiled coil</keyword>
<evidence type="ECO:0000256" key="6">
    <source>
        <dbReference type="SAM" id="MobiDB-lite"/>
    </source>
</evidence>
<dbReference type="PROSITE" id="PS50135">
    <property type="entry name" value="ZF_ZZ_2"/>
    <property type="match status" value="3"/>
</dbReference>
<evidence type="ECO:0000256" key="2">
    <source>
        <dbReference type="ARBA" id="ARBA00022771"/>
    </source>
</evidence>
<keyword evidence="1" id="KW-0479">Metal-binding</keyword>
<feature type="compositionally biased region" description="Low complexity" evidence="6">
    <location>
        <begin position="986"/>
        <end position="997"/>
    </location>
</feature>
<keyword evidence="2 4" id="KW-0863">Zinc-finger</keyword>
<feature type="compositionally biased region" description="Polar residues" evidence="6">
    <location>
        <begin position="976"/>
        <end position="985"/>
    </location>
</feature>
<feature type="compositionally biased region" description="Acidic residues" evidence="6">
    <location>
        <begin position="1049"/>
        <end position="1073"/>
    </location>
</feature>
<feature type="compositionally biased region" description="Basic residues" evidence="6">
    <location>
        <begin position="261"/>
        <end position="270"/>
    </location>
</feature>
<dbReference type="SUPFAM" id="SSF57850">
    <property type="entry name" value="RING/U-box"/>
    <property type="match status" value="3"/>
</dbReference>
<dbReference type="STRING" id="1296120.A0A1B9H3Q1"/>
<organism evidence="8 9">
    <name type="scientific">Kwoniella heveanensis BCC8398</name>
    <dbReference type="NCBI Taxonomy" id="1296120"/>
    <lineage>
        <taxon>Eukaryota</taxon>
        <taxon>Fungi</taxon>
        <taxon>Dikarya</taxon>
        <taxon>Basidiomycota</taxon>
        <taxon>Agaricomycotina</taxon>
        <taxon>Tremellomycetes</taxon>
        <taxon>Tremellales</taxon>
        <taxon>Cryptococcaceae</taxon>
        <taxon>Kwoniella</taxon>
    </lineage>
</organism>
<dbReference type="PANTHER" id="PTHR15090:SF0">
    <property type="entry name" value="SEQUESTOSOME-1"/>
    <property type="match status" value="1"/>
</dbReference>
<dbReference type="AlphaFoldDB" id="A0A1B9H3Q1"/>
<dbReference type="GO" id="GO:0008270">
    <property type="term" value="F:zinc ion binding"/>
    <property type="evidence" value="ECO:0007669"/>
    <property type="project" value="UniProtKB-KW"/>
</dbReference>